<comment type="function">
    <text evidence="1">Plays a role in synthesis, processing and/or stability of 23S rRNA.</text>
</comment>
<evidence type="ECO:0000313" key="7">
    <source>
        <dbReference type="EMBL" id="MBD2859663.1"/>
    </source>
</evidence>
<sequence length="178" mass="19647">MQRQPLPKMVEARKFATAGCEVSAAVPVSALPRFVEGLATDSGVVDVDLQFFRDEQGFFRVAGKAVSNVEVFCQRCLEAMPVDLQADFELAIVWNDEQAKALPKSLDPVILGDEPLNLYDLVQDELILNTPFVNYHPEADCSVKLAEFNPEVEQQEGTESQEGGESPFSVLGQLFPKK</sequence>
<keyword evidence="4" id="KW-0690">Ribosome biogenesis</keyword>
<dbReference type="InterPro" id="IPR003772">
    <property type="entry name" value="YceD"/>
</dbReference>
<evidence type="ECO:0000256" key="3">
    <source>
        <dbReference type="ARBA" id="ARBA00015716"/>
    </source>
</evidence>
<evidence type="ECO:0000256" key="5">
    <source>
        <dbReference type="ARBA" id="ARBA00031841"/>
    </source>
</evidence>
<dbReference type="Pfam" id="PF02620">
    <property type="entry name" value="YceD"/>
    <property type="match status" value="1"/>
</dbReference>
<feature type="region of interest" description="Disordered" evidence="6">
    <location>
        <begin position="151"/>
        <end position="178"/>
    </location>
</feature>
<evidence type="ECO:0000256" key="6">
    <source>
        <dbReference type="SAM" id="MobiDB-lite"/>
    </source>
</evidence>
<dbReference type="Proteomes" id="UP000610558">
    <property type="component" value="Unassembled WGS sequence"/>
</dbReference>
<evidence type="ECO:0000256" key="4">
    <source>
        <dbReference type="ARBA" id="ARBA00022517"/>
    </source>
</evidence>
<proteinExistence type="inferred from homology"/>
<dbReference type="EMBL" id="JACXLD010000006">
    <property type="protein sequence ID" value="MBD2859663.1"/>
    <property type="molecule type" value="Genomic_DNA"/>
</dbReference>
<dbReference type="GO" id="GO:0042254">
    <property type="term" value="P:ribosome biogenesis"/>
    <property type="evidence" value="ECO:0007669"/>
    <property type="project" value="UniProtKB-KW"/>
</dbReference>
<evidence type="ECO:0000256" key="1">
    <source>
        <dbReference type="ARBA" id="ARBA00002868"/>
    </source>
</evidence>
<accession>A0A927C1P9</accession>
<comment type="caution">
    <text evidence="7">The sequence shown here is derived from an EMBL/GenBank/DDBJ whole genome shotgun (WGS) entry which is preliminary data.</text>
</comment>
<dbReference type="GO" id="GO:0005829">
    <property type="term" value="C:cytosol"/>
    <property type="evidence" value="ECO:0007669"/>
    <property type="project" value="TreeGrafter"/>
</dbReference>
<dbReference type="InterPro" id="IPR039255">
    <property type="entry name" value="YceD_bac"/>
</dbReference>
<dbReference type="RefSeq" id="WP_190765728.1">
    <property type="nucleotide sequence ID" value="NZ_JACXLD010000006.1"/>
</dbReference>
<feature type="compositionally biased region" description="Low complexity" evidence="6">
    <location>
        <begin position="151"/>
        <end position="165"/>
    </location>
</feature>
<evidence type="ECO:0000313" key="8">
    <source>
        <dbReference type="Proteomes" id="UP000610558"/>
    </source>
</evidence>
<name>A0A927C1P9_9GAMM</name>
<reference evidence="7" key="1">
    <citation type="submission" date="2020-09" db="EMBL/GenBank/DDBJ databases">
        <authorList>
            <person name="Yoon J.-W."/>
        </authorList>
    </citation>
    <scope>NUCLEOTIDE SEQUENCE</scope>
    <source>
        <strain evidence="7">KMU-158</strain>
    </source>
</reference>
<dbReference type="AlphaFoldDB" id="A0A927C1P9"/>
<keyword evidence="8" id="KW-1185">Reference proteome</keyword>
<organism evidence="7 8">
    <name type="scientific">Spongiibacter pelagi</name>
    <dbReference type="NCBI Taxonomy" id="2760804"/>
    <lineage>
        <taxon>Bacteria</taxon>
        <taxon>Pseudomonadati</taxon>
        <taxon>Pseudomonadota</taxon>
        <taxon>Gammaproteobacteria</taxon>
        <taxon>Cellvibrionales</taxon>
        <taxon>Spongiibacteraceae</taxon>
        <taxon>Spongiibacter</taxon>
    </lineage>
</organism>
<protein>
    <recommendedName>
        <fullName evidence="3">Large ribosomal RNA subunit accumulation protein YceD</fullName>
    </recommendedName>
    <alternativeName>
        <fullName evidence="5">23S rRNA accumulation protein YceD</fullName>
    </alternativeName>
</protein>
<dbReference type="PANTHER" id="PTHR38099:SF1">
    <property type="entry name" value="LARGE RIBOSOMAL RNA SUBUNIT ACCUMULATION PROTEIN YCED"/>
    <property type="match status" value="1"/>
</dbReference>
<comment type="similarity">
    <text evidence="2">Belongs to the DUF177 domain family.</text>
</comment>
<dbReference type="PANTHER" id="PTHR38099">
    <property type="entry name" value="LARGE RIBOSOMAL RNA SUBUNIT ACCUMULATION PROTEIN YCED"/>
    <property type="match status" value="1"/>
</dbReference>
<gene>
    <name evidence="7" type="ORF">IB286_11680</name>
</gene>
<evidence type="ECO:0000256" key="2">
    <source>
        <dbReference type="ARBA" id="ARBA00010740"/>
    </source>
</evidence>